<organism evidence="6 7">
    <name type="scientific">Bacillus xiapuensis</name>
    <dbReference type="NCBI Taxonomy" id="2014075"/>
    <lineage>
        <taxon>Bacteria</taxon>
        <taxon>Bacillati</taxon>
        <taxon>Bacillota</taxon>
        <taxon>Bacilli</taxon>
        <taxon>Bacillales</taxon>
        <taxon>Bacillaceae</taxon>
        <taxon>Bacillus</taxon>
    </lineage>
</organism>
<feature type="non-terminal residue" evidence="6">
    <location>
        <position position="1"/>
    </location>
</feature>
<dbReference type="RefSeq" id="WP_327969158.1">
    <property type="nucleotide sequence ID" value="NZ_JARMQG010000259.1"/>
</dbReference>
<dbReference type="Pfam" id="PF25601">
    <property type="entry name" value="AAA_lid_14"/>
    <property type="match status" value="1"/>
</dbReference>
<evidence type="ECO:0000313" key="6">
    <source>
        <dbReference type="EMBL" id="MED3564041.1"/>
    </source>
</evidence>
<evidence type="ECO:0000256" key="1">
    <source>
        <dbReference type="ARBA" id="ARBA00022741"/>
    </source>
</evidence>
<keyword evidence="7" id="KW-1185">Reference proteome</keyword>
<sequence length="136" mass="16513">KYNKRFHMNVKGLHEEVQESFFEYDWYGNVRELEHVIEAAMNNMLDEELIRYIHLPYQYRNKMQLKERMIPLSSVETFINQNEDVAVPLKEQMELFEKSYIEHVLKKNDNNISRTAKLLGLSRQSLQYRMKKLDIQ</sequence>
<evidence type="ECO:0000256" key="3">
    <source>
        <dbReference type="ARBA" id="ARBA00023015"/>
    </source>
</evidence>
<dbReference type="PANTHER" id="PTHR32071">
    <property type="entry name" value="TRANSCRIPTIONAL REGULATORY PROTEIN"/>
    <property type="match status" value="1"/>
</dbReference>
<evidence type="ECO:0000256" key="4">
    <source>
        <dbReference type="ARBA" id="ARBA00023163"/>
    </source>
</evidence>
<dbReference type="InterPro" id="IPR002078">
    <property type="entry name" value="Sigma_54_int"/>
</dbReference>
<gene>
    <name evidence="6" type="ORF">P4447_16580</name>
</gene>
<dbReference type="SUPFAM" id="SSF46689">
    <property type="entry name" value="Homeodomain-like"/>
    <property type="match status" value="1"/>
</dbReference>
<dbReference type="Gene3D" id="1.10.10.60">
    <property type="entry name" value="Homeodomain-like"/>
    <property type="match status" value="1"/>
</dbReference>
<name>A0ABU6NEY6_9BACI</name>
<feature type="domain" description="Sigma-54 factor interaction" evidence="5">
    <location>
        <begin position="1"/>
        <end position="42"/>
    </location>
</feature>
<evidence type="ECO:0000259" key="5">
    <source>
        <dbReference type="PROSITE" id="PS50045"/>
    </source>
</evidence>
<keyword evidence="1" id="KW-0547">Nucleotide-binding</keyword>
<protein>
    <submittedName>
        <fullName evidence="6">Helix-turn-helix domain-containing protein</fullName>
    </submittedName>
</protein>
<accession>A0ABU6NEY6</accession>
<reference evidence="6 7" key="1">
    <citation type="submission" date="2023-03" db="EMBL/GenBank/DDBJ databases">
        <title>Bacillus Genome Sequencing.</title>
        <authorList>
            <person name="Dunlap C."/>
        </authorList>
    </citation>
    <scope>NUCLEOTIDE SEQUENCE [LARGE SCALE GENOMIC DNA]</scope>
    <source>
        <strain evidence="6 7">B-14544</strain>
    </source>
</reference>
<keyword evidence="4" id="KW-0804">Transcription</keyword>
<dbReference type="Proteomes" id="UP001330749">
    <property type="component" value="Unassembled WGS sequence"/>
</dbReference>
<evidence type="ECO:0000313" key="7">
    <source>
        <dbReference type="Proteomes" id="UP001330749"/>
    </source>
</evidence>
<keyword evidence="3" id="KW-0805">Transcription regulation</keyword>
<dbReference type="InterPro" id="IPR002197">
    <property type="entry name" value="HTH_Fis"/>
</dbReference>
<dbReference type="Gene3D" id="1.10.8.60">
    <property type="match status" value="1"/>
</dbReference>
<dbReference type="InterPro" id="IPR058031">
    <property type="entry name" value="AAA_lid_NorR"/>
</dbReference>
<dbReference type="Pfam" id="PF02954">
    <property type="entry name" value="HTH_8"/>
    <property type="match status" value="1"/>
</dbReference>
<dbReference type="PRINTS" id="PR01590">
    <property type="entry name" value="HTHFIS"/>
</dbReference>
<evidence type="ECO:0000256" key="2">
    <source>
        <dbReference type="ARBA" id="ARBA00022840"/>
    </source>
</evidence>
<dbReference type="PROSITE" id="PS50045">
    <property type="entry name" value="SIGMA54_INTERACT_4"/>
    <property type="match status" value="1"/>
</dbReference>
<comment type="caution">
    <text evidence="6">The sequence shown here is derived from an EMBL/GenBank/DDBJ whole genome shotgun (WGS) entry which is preliminary data.</text>
</comment>
<dbReference type="EMBL" id="JARMQG010000259">
    <property type="protein sequence ID" value="MED3564041.1"/>
    <property type="molecule type" value="Genomic_DNA"/>
</dbReference>
<dbReference type="InterPro" id="IPR009057">
    <property type="entry name" value="Homeodomain-like_sf"/>
</dbReference>
<proteinExistence type="predicted"/>
<dbReference type="PANTHER" id="PTHR32071:SF74">
    <property type="entry name" value="TRANSCRIPTIONAL ACTIVATOR ROCR"/>
    <property type="match status" value="1"/>
</dbReference>
<keyword evidence="2" id="KW-0067">ATP-binding</keyword>